<proteinExistence type="predicted"/>
<dbReference type="AlphaFoldDB" id="A0A7R9E904"/>
<protein>
    <submittedName>
        <fullName evidence="1">Uncharacterized protein</fullName>
    </submittedName>
</protein>
<reference evidence="1" key="1">
    <citation type="submission" date="2020-11" db="EMBL/GenBank/DDBJ databases">
        <authorList>
            <person name="Tran Van P."/>
        </authorList>
    </citation>
    <scope>NUCLEOTIDE SEQUENCE</scope>
</reference>
<gene>
    <name evidence="1" type="ORF">TMSB3V08_LOCUS5495</name>
</gene>
<dbReference type="EMBL" id="OB793826">
    <property type="protein sequence ID" value="CAD7428701.1"/>
    <property type="molecule type" value="Genomic_DNA"/>
</dbReference>
<sequence>MAKASLARDVAAVACGETMSCLWEGVDRVKCYWLALMSTFLIAEVSELTAHHGAWNAGFSAFTSSPTPLSPTPSRTLAKDVVQYRFRCPGSLAVTGLCAMVGRAVNIYPLAFLLNLGRKPKIPSNFQHMLFFAGL</sequence>
<accession>A0A7R9E904</accession>
<organism evidence="1">
    <name type="scientific">Timema monikensis</name>
    <dbReference type="NCBI Taxonomy" id="170555"/>
    <lineage>
        <taxon>Eukaryota</taxon>
        <taxon>Metazoa</taxon>
        <taxon>Ecdysozoa</taxon>
        <taxon>Arthropoda</taxon>
        <taxon>Hexapoda</taxon>
        <taxon>Insecta</taxon>
        <taxon>Pterygota</taxon>
        <taxon>Neoptera</taxon>
        <taxon>Polyneoptera</taxon>
        <taxon>Phasmatodea</taxon>
        <taxon>Timematodea</taxon>
        <taxon>Timematoidea</taxon>
        <taxon>Timematidae</taxon>
        <taxon>Timema</taxon>
    </lineage>
</organism>
<evidence type="ECO:0000313" key="1">
    <source>
        <dbReference type="EMBL" id="CAD7428701.1"/>
    </source>
</evidence>
<name>A0A7R9E904_9NEOP</name>